<dbReference type="Gene3D" id="3.40.50.300">
    <property type="entry name" value="P-loop containing nucleotide triphosphate hydrolases"/>
    <property type="match status" value="2"/>
</dbReference>
<dbReference type="InterPro" id="IPR045562">
    <property type="entry name" value="RecG_dom3_C"/>
</dbReference>
<dbReference type="Gene3D" id="2.40.50.140">
    <property type="entry name" value="Nucleic acid-binding proteins"/>
    <property type="match status" value="1"/>
</dbReference>
<evidence type="ECO:0000256" key="6">
    <source>
        <dbReference type="ARBA" id="ARBA00023125"/>
    </source>
</evidence>
<keyword evidence="12" id="KW-1185">Reference proteome</keyword>
<dbReference type="SMART" id="SM00487">
    <property type="entry name" value="DEXDc"/>
    <property type="match status" value="1"/>
</dbReference>
<organism evidence="11 12">
    <name type="scientific">Pelagibacterium lentulum</name>
    <dbReference type="NCBI Taxonomy" id="2029865"/>
    <lineage>
        <taxon>Bacteria</taxon>
        <taxon>Pseudomonadati</taxon>
        <taxon>Pseudomonadota</taxon>
        <taxon>Alphaproteobacteria</taxon>
        <taxon>Hyphomicrobiales</taxon>
        <taxon>Devosiaceae</taxon>
        <taxon>Pelagibacterium</taxon>
    </lineage>
</organism>
<dbReference type="PROSITE" id="PS51192">
    <property type="entry name" value="HELICASE_ATP_BIND_1"/>
    <property type="match status" value="1"/>
</dbReference>
<evidence type="ECO:0000256" key="1">
    <source>
        <dbReference type="ARBA" id="ARBA00022741"/>
    </source>
</evidence>
<protein>
    <recommendedName>
        <fullName evidence="8">Probable DNA 3'-5' helicase RecG</fullName>
    </recommendedName>
</protein>
<name>A0A916REF7_9HYPH</name>
<dbReference type="InterPro" id="IPR014001">
    <property type="entry name" value="Helicase_ATP-bd"/>
</dbReference>
<dbReference type="InterPro" id="IPR027417">
    <property type="entry name" value="P-loop_NTPase"/>
</dbReference>
<dbReference type="Pfam" id="PF19833">
    <property type="entry name" value="RecG_dom3_C"/>
    <property type="match status" value="1"/>
</dbReference>
<evidence type="ECO:0000313" key="11">
    <source>
        <dbReference type="EMBL" id="GGA53019.1"/>
    </source>
</evidence>
<evidence type="ECO:0000259" key="9">
    <source>
        <dbReference type="PROSITE" id="PS51192"/>
    </source>
</evidence>
<dbReference type="InterPro" id="IPR047112">
    <property type="entry name" value="RecG/Mfd"/>
</dbReference>
<dbReference type="InterPro" id="IPR033454">
    <property type="entry name" value="RecG_wedge"/>
</dbReference>
<keyword evidence="2" id="KW-0227">DNA damage</keyword>
<dbReference type="AlphaFoldDB" id="A0A916REF7"/>
<dbReference type="Pfam" id="PF00270">
    <property type="entry name" value="DEAD"/>
    <property type="match status" value="1"/>
</dbReference>
<dbReference type="Proteomes" id="UP000596977">
    <property type="component" value="Unassembled WGS sequence"/>
</dbReference>
<sequence>MEGFHKTLRRICHHTRLPGTPTPVNLAQAQSTTGSIVPRPDILNPLFRSLKSMKGVGPQLGVLFAKFFGAPDGQDAVVLDVLMHMPSGVIDRRSQNGIAYAQVGAIATLKLHIDDHILPPRGNNRAPMRVKAHDDTGEITLTFFGAQGGWVERALPIGETRYVSGEIGFFGREKQMTHPDYIVEPDKLATLPMVEPVYPLTHGLSSKVLRKVILNALDTVPIIPEWINKDRRTLMGWPGFSEALKHIHAPQRPAEGDIVSPSRMRLAYDEYLAGQLALNLVRSTLVRDTGIARTFTGLLTDRVQAALPFALTDGQHEAIAAIKEDLGKPKRMSRLLQGDVGSGKTVVALMAMAAVAEGGAQSSLMAPTELLAAQHFKTLKPLCDAAGIGIVLMTGKMPAAERRKALSGLADGQITIAVGTHALFQADVEFKNLGLTVVDEQHRFGVHQRLALSGKGHRTDLLVMTATPIPRTLVLTHFGDMDVSVLREKPVGRQPIDTATLPISEYERVISRLASRLDEGAQAYWVCPLVEESEVLDVVAAEDRFADLKKHFGDKVQLVHGRMSANEKQNAMARFQSGEAQILVATTVIEVGVDVPNATIIIIEHAERFGLAQLHQLRGRVGRGSARSACLLLYSEPLSETAKARLETIRKTEDGFEIAEKDLELRGHGDLLGTRQSGMPGYRIAVPDVHRHLLEMAHEDARAALERNPGLTGPDGDALRALLYLFRKDLAIPLIKAG</sequence>
<dbReference type="PANTHER" id="PTHR47964:SF1">
    <property type="entry name" value="ATP-DEPENDENT DNA HELICASE HOMOLOG RECG, CHLOROPLASTIC"/>
    <property type="match status" value="1"/>
</dbReference>
<dbReference type="Pfam" id="PF00271">
    <property type="entry name" value="Helicase_C"/>
    <property type="match status" value="1"/>
</dbReference>
<evidence type="ECO:0000256" key="7">
    <source>
        <dbReference type="ARBA" id="ARBA00023204"/>
    </source>
</evidence>
<dbReference type="GO" id="GO:0016787">
    <property type="term" value="F:hydrolase activity"/>
    <property type="evidence" value="ECO:0007669"/>
    <property type="project" value="UniProtKB-KW"/>
</dbReference>
<evidence type="ECO:0000256" key="3">
    <source>
        <dbReference type="ARBA" id="ARBA00022801"/>
    </source>
</evidence>
<proteinExistence type="predicted"/>
<reference evidence="11 12" key="1">
    <citation type="journal article" date="2014" name="Int. J. Syst. Evol. Microbiol.">
        <title>Complete genome sequence of Corynebacterium casei LMG S-19264T (=DSM 44701T), isolated from a smear-ripened cheese.</title>
        <authorList>
            <consortium name="US DOE Joint Genome Institute (JGI-PGF)"/>
            <person name="Walter F."/>
            <person name="Albersmeier A."/>
            <person name="Kalinowski J."/>
            <person name="Ruckert C."/>
        </authorList>
    </citation>
    <scope>NUCLEOTIDE SEQUENCE [LARGE SCALE GENOMIC DNA]</scope>
    <source>
        <strain evidence="11 12">CGMCC 1.15896</strain>
    </source>
</reference>
<keyword evidence="4 11" id="KW-0347">Helicase</keyword>
<keyword evidence="3" id="KW-0378">Hydrolase</keyword>
<evidence type="ECO:0000256" key="4">
    <source>
        <dbReference type="ARBA" id="ARBA00022806"/>
    </source>
</evidence>
<dbReference type="SUPFAM" id="SSF50249">
    <property type="entry name" value="Nucleic acid-binding proteins"/>
    <property type="match status" value="1"/>
</dbReference>
<feature type="domain" description="Helicase ATP-binding" evidence="9">
    <location>
        <begin position="325"/>
        <end position="486"/>
    </location>
</feature>
<dbReference type="PROSITE" id="PS51194">
    <property type="entry name" value="HELICASE_CTER"/>
    <property type="match status" value="1"/>
</dbReference>
<dbReference type="Pfam" id="PF17191">
    <property type="entry name" value="RecG_wedge"/>
    <property type="match status" value="1"/>
</dbReference>
<keyword evidence="1" id="KW-0547">Nucleotide-binding</keyword>
<dbReference type="EMBL" id="BMKB01000003">
    <property type="protein sequence ID" value="GGA53019.1"/>
    <property type="molecule type" value="Genomic_DNA"/>
</dbReference>
<dbReference type="GO" id="GO:0003677">
    <property type="term" value="F:DNA binding"/>
    <property type="evidence" value="ECO:0007669"/>
    <property type="project" value="UniProtKB-KW"/>
</dbReference>
<feature type="domain" description="Helicase C-terminal" evidence="10">
    <location>
        <begin position="509"/>
        <end position="664"/>
    </location>
</feature>
<accession>A0A916REF7</accession>
<dbReference type="SUPFAM" id="SSF52540">
    <property type="entry name" value="P-loop containing nucleoside triphosphate hydrolases"/>
    <property type="match status" value="2"/>
</dbReference>
<dbReference type="NCBIfam" id="NF008168">
    <property type="entry name" value="PRK10917.2-2"/>
    <property type="match status" value="1"/>
</dbReference>
<dbReference type="GO" id="GO:0003678">
    <property type="term" value="F:DNA helicase activity"/>
    <property type="evidence" value="ECO:0007669"/>
    <property type="project" value="TreeGrafter"/>
</dbReference>
<dbReference type="CDD" id="cd04488">
    <property type="entry name" value="RecG_wedge_OBF"/>
    <property type="match status" value="1"/>
</dbReference>
<evidence type="ECO:0000313" key="12">
    <source>
        <dbReference type="Proteomes" id="UP000596977"/>
    </source>
</evidence>
<dbReference type="InterPro" id="IPR011545">
    <property type="entry name" value="DEAD/DEAH_box_helicase_dom"/>
</dbReference>
<evidence type="ECO:0000256" key="5">
    <source>
        <dbReference type="ARBA" id="ARBA00022840"/>
    </source>
</evidence>
<keyword evidence="6" id="KW-0238">DNA-binding</keyword>
<dbReference type="GO" id="GO:0005524">
    <property type="term" value="F:ATP binding"/>
    <property type="evidence" value="ECO:0007669"/>
    <property type="project" value="UniProtKB-KW"/>
</dbReference>
<dbReference type="PANTHER" id="PTHR47964">
    <property type="entry name" value="ATP-DEPENDENT DNA HELICASE HOMOLOG RECG, CHLOROPLASTIC"/>
    <property type="match status" value="1"/>
</dbReference>
<dbReference type="InterPro" id="IPR012340">
    <property type="entry name" value="NA-bd_OB-fold"/>
</dbReference>
<comment type="caution">
    <text evidence="11">The sequence shown here is derived from an EMBL/GenBank/DDBJ whole genome shotgun (WGS) entry which is preliminary data.</text>
</comment>
<dbReference type="InterPro" id="IPR001650">
    <property type="entry name" value="Helicase_C-like"/>
</dbReference>
<evidence type="ECO:0000256" key="2">
    <source>
        <dbReference type="ARBA" id="ARBA00022763"/>
    </source>
</evidence>
<keyword evidence="5" id="KW-0067">ATP-binding</keyword>
<gene>
    <name evidence="11" type="primary">recG</name>
    <name evidence="11" type="ORF">GCM10011499_23930</name>
</gene>
<dbReference type="GO" id="GO:0006281">
    <property type="term" value="P:DNA repair"/>
    <property type="evidence" value="ECO:0007669"/>
    <property type="project" value="UniProtKB-KW"/>
</dbReference>
<evidence type="ECO:0000256" key="8">
    <source>
        <dbReference type="ARBA" id="ARBA00049819"/>
    </source>
</evidence>
<dbReference type="SMART" id="SM00490">
    <property type="entry name" value="HELICc"/>
    <property type="match status" value="1"/>
</dbReference>
<evidence type="ECO:0000259" key="10">
    <source>
        <dbReference type="PROSITE" id="PS51194"/>
    </source>
</evidence>
<keyword evidence="7" id="KW-0234">DNA repair</keyword>
<dbReference type="NCBIfam" id="NF008164">
    <property type="entry name" value="PRK10917.1-2"/>
    <property type="match status" value="1"/>
</dbReference>